<sequence length="79" mass="9477">MVKSLKAKIFLVEMNWKYVINVCQGVIDKRSINGSFNNIDFCFRQGRYSKEKSLMYVFDFEGRIKNTSILVIVCYYYYF</sequence>
<evidence type="ECO:0000313" key="2">
    <source>
        <dbReference type="Proteomes" id="UP000286063"/>
    </source>
</evidence>
<dbReference type="Proteomes" id="UP000286063">
    <property type="component" value="Unassembled WGS sequence"/>
</dbReference>
<gene>
    <name evidence="1" type="ORF">DXA50_01460</name>
</gene>
<organism evidence="1 2">
    <name type="scientific">Butyricimonas virosa</name>
    <dbReference type="NCBI Taxonomy" id="544645"/>
    <lineage>
        <taxon>Bacteria</taxon>
        <taxon>Pseudomonadati</taxon>
        <taxon>Bacteroidota</taxon>
        <taxon>Bacteroidia</taxon>
        <taxon>Bacteroidales</taxon>
        <taxon>Odoribacteraceae</taxon>
        <taxon>Butyricimonas</taxon>
    </lineage>
</organism>
<proteinExistence type="predicted"/>
<reference evidence="1 2" key="1">
    <citation type="submission" date="2018-08" db="EMBL/GenBank/DDBJ databases">
        <title>A genome reference for cultivated species of the human gut microbiota.</title>
        <authorList>
            <person name="Zou Y."/>
            <person name="Xue W."/>
            <person name="Luo G."/>
        </authorList>
    </citation>
    <scope>NUCLEOTIDE SEQUENCE [LARGE SCALE GENOMIC DNA]</scope>
    <source>
        <strain evidence="1 2">OF02-7</strain>
    </source>
</reference>
<name>A0A413IUD3_9BACT</name>
<evidence type="ECO:0000313" key="1">
    <source>
        <dbReference type="EMBL" id="RGY21538.1"/>
    </source>
</evidence>
<comment type="caution">
    <text evidence="1">The sequence shown here is derived from an EMBL/GenBank/DDBJ whole genome shotgun (WGS) entry which is preliminary data.</text>
</comment>
<dbReference type="EMBL" id="QSCR01000001">
    <property type="protein sequence ID" value="RGY21538.1"/>
    <property type="molecule type" value="Genomic_DNA"/>
</dbReference>
<protein>
    <submittedName>
        <fullName evidence="1">Uncharacterized protein</fullName>
    </submittedName>
</protein>
<accession>A0A413IUD3</accession>
<dbReference type="AlphaFoldDB" id="A0A413IUD3"/>